<dbReference type="RefSeq" id="WP_300961556.1">
    <property type="nucleotide sequence ID" value="NZ_JAUHJR010000005.1"/>
</dbReference>
<feature type="transmembrane region" description="Helical" evidence="2">
    <location>
        <begin position="59"/>
        <end position="76"/>
    </location>
</feature>
<dbReference type="EMBL" id="JAUHJR010000005">
    <property type="protein sequence ID" value="MDN4162389.1"/>
    <property type="molecule type" value="Genomic_DNA"/>
</dbReference>
<keyword evidence="2" id="KW-0472">Membrane</keyword>
<name>A0ABT8EWD0_9ACTN</name>
<protein>
    <submittedName>
        <fullName evidence="3">DUF3017 domain-containing protein</fullName>
    </submittedName>
</protein>
<comment type="caution">
    <text evidence="3">The sequence shown here is derived from an EMBL/GenBank/DDBJ whole genome shotgun (WGS) entry which is preliminary data.</text>
</comment>
<reference evidence="3" key="1">
    <citation type="submission" date="2023-06" db="EMBL/GenBank/DDBJ databases">
        <title>Draft genome sequence of Nocardioides sp. SOB72.</title>
        <authorList>
            <person name="Zhang G."/>
        </authorList>
    </citation>
    <scope>NUCLEOTIDE SEQUENCE</scope>
    <source>
        <strain evidence="3">SOB72</strain>
    </source>
</reference>
<feature type="transmembrane region" description="Helical" evidence="2">
    <location>
        <begin position="82"/>
        <end position="101"/>
    </location>
</feature>
<evidence type="ECO:0000313" key="3">
    <source>
        <dbReference type="EMBL" id="MDN4162389.1"/>
    </source>
</evidence>
<feature type="compositionally biased region" description="Pro residues" evidence="1">
    <location>
        <begin position="1"/>
        <end position="10"/>
    </location>
</feature>
<sequence length="140" mass="14860">MSDPAAPRPEPGPEHEPQPEFLPEPLPDDVPSEDEVAAGLAEEIEVLEERRYPSTIGGAFYLLVLVATTVGIGVVAAGEWRLGIRVVAGAVLSAALLRLVLPQRDAGMLAVRHRLVDVLVLVLVGSVFLFLAGTIPDQPV</sequence>
<dbReference type="Proteomes" id="UP001168537">
    <property type="component" value="Unassembled WGS sequence"/>
</dbReference>
<organism evidence="3 4">
    <name type="scientific">Nocardioides abyssi</name>
    <dbReference type="NCBI Taxonomy" id="3058370"/>
    <lineage>
        <taxon>Bacteria</taxon>
        <taxon>Bacillati</taxon>
        <taxon>Actinomycetota</taxon>
        <taxon>Actinomycetes</taxon>
        <taxon>Propionibacteriales</taxon>
        <taxon>Nocardioidaceae</taxon>
        <taxon>Nocardioides</taxon>
    </lineage>
</organism>
<keyword evidence="2" id="KW-1133">Transmembrane helix</keyword>
<keyword evidence="4" id="KW-1185">Reference proteome</keyword>
<proteinExistence type="predicted"/>
<feature type="region of interest" description="Disordered" evidence="1">
    <location>
        <begin position="1"/>
        <end position="34"/>
    </location>
</feature>
<accession>A0ABT8EWD0</accession>
<evidence type="ECO:0000256" key="1">
    <source>
        <dbReference type="SAM" id="MobiDB-lite"/>
    </source>
</evidence>
<gene>
    <name evidence="3" type="ORF">QWY29_13565</name>
</gene>
<evidence type="ECO:0000313" key="4">
    <source>
        <dbReference type="Proteomes" id="UP001168537"/>
    </source>
</evidence>
<dbReference type="Pfam" id="PF11222">
    <property type="entry name" value="DUF3017"/>
    <property type="match status" value="1"/>
</dbReference>
<keyword evidence="2" id="KW-0812">Transmembrane</keyword>
<feature type="transmembrane region" description="Helical" evidence="2">
    <location>
        <begin position="113"/>
        <end position="135"/>
    </location>
</feature>
<dbReference type="InterPro" id="IPR021385">
    <property type="entry name" value="DUF3017"/>
</dbReference>
<evidence type="ECO:0000256" key="2">
    <source>
        <dbReference type="SAM" id="Phobius"/>
    </source>
</evidence>